<dbReference type="InterPro" id="IPR006047">
    <property type="entry name" value="GH13_cat_dom"/>
</dbReference>
<dbReference type="Proteomes" id="UP000649617">
    <property type="component" value="Unassembled WGS sequence"/>
</dbReference>
<gene>
    <name evidence="2" type="primary">mok11</name>
    <name evidence="2" type="ORF">SPIL2461_LOCUS16325</name>
</gene>
<accession>A0A812VHH7</accession>
<dbReference type="EMBL" id="CAJNIZ010042335">
    <property type="protein sequence ID" value="CAE7623607.1"/>
    <property type="molecule type" value="Genomic_DNA"/>
</dbReference>
<evidence type="ECO:0000313" key="3">
    <source>
        <dbReference type="Proteomes" id="UP000649617"/>
    </source>
</evidence>
<sequence>MKSWYTVPPSVAAMVNSTVTTLPMAYPSAVAPATPTANDLMPRFLPVPVVPAQVNADAACPVEQGLANAAGTRTWSGCGTQGPYLHRPSRAQKDDFDLTQVLTLAGATSGGAILPASMVPFISLLLWLPLARSEPWTEENAAWNINFHASHEPERYWGQWPNHTYNPSPPDWRSLVIYQLLTDRFADGDPHNNELFADGFDVRDFTFRHGGDFAGLTQKLHYIKGNGYNFYHQYAQVDFTVLDRRLGTLEELRDLIREAHALDMYVIIDVMNHMANEYYFEGHARSQATWRFHEDGGKREYKLKPRATQASYFQSSIWCDGNALWQSWGNEPTGILVNMDACEDRCNADPDCFYFLYKDDLGSLSTYHCAGFKSCSSPTPYTDGQANVYKKWVWPVKAVQEAADVWCGGASLWQQFGGEASGLLASQDACEAACASDPSCQFYLWKDDPAANTRFHCAGFATCLVADQTPFGDGDASKIFRRRTKAERDQDGLYDTPAGRQPYSDFWYSNLWHANATYNGTLYGQWGESASDTGFGTYIESDFHHNGDLIDYHDPWEINLGKIYGVMDDLRLEQDMVQQKYIAMTKALIESTDVDGYRVDTPMQVPLNFYKVWAPAMRAHAKTLGKERFGIFGEFFVSAERYATMTGRGRDNTMYNQERFIDDIATLKGGIVYPYYWYVFTAMVYQRPEYADGLPLAYVEENKMVDTYDPDTHRHEYAMWTFCNNHDNWRLQSMTGKAHFTMCLAVITFWPGVPLHYAGDEQDFDTPGSALDGWAREELSTSLAWRAVRTRADGNPADGDNFDMTHPTYLYIARLNALRRAYFGFFGAEECDQLQHPSYATPDVLVYVRGCNATHKVLQFANFHTSQNRSASIDSLPWADGTELVDCLVSHNNPRRVVVSSGSVAVTLGPLEALTFVEEVASVPPSVVEVSPKHGSTIPADIENNLTITVRFDRDVDASMASSLLFDQVSGGFVCTGDTCTRQVVAASLENGYHTLEVPAGVAAADGLQIHAAFRSFFLLDRQSGVIANPIQEQSGLICSFGRQLCHNAEGATWFRAQNVGGNWSAWKPYASITNWEAQLDVPVLVQYYSQLSASFVVGDCLARTGRHCHASWHNQMFLRGDLNNWGGDDEGRMMLVDAYTWASNITIDKFVRARFTPTNDWSKSYGAHPVRELLYNVPTFDVRHLTFDIVPTKSGTEPCREWMVNRSLWTEHESIASGAEFAVNLWLSPLCTAAAPQCEPEENPEWQCHSYQDGQDGAWCASVGTEGCFDYSTNDQSEEMSSCTTPQILESSFIVALKVDNLSDFETVPAEFHRNLIAAAYGNRTANVSIATGCIWQSCSLVVRHACMSCCRTSMRVLPIVVPT</sequence>
<reference evidence="2" key="1">
    <citation type="submission" date="2021-02" db="EMBL/GenBank/DDBJ databases">
        <authorList>
            <person name="Dougan E. K."/>
            <person name="Rhodes N."/>
            <person name="Thang M."/>
            <person name="Chan C."/>
        </authorList>
    </citation>
    <scope>NUCLEOTIDE SEQUENCE</scope>
</reference>
<comment type="caution">
    <text evidence="2">The sequence shown here is derived from an EMBL/GenBank/DDBJ whole genome shotgun (WGS) entry which is preliminary data.</text>
</comment>
<dbReference type="GO" id="GO:0005975">
    <property type="term" value="P:carbohydrate metabolic process"/>
    <property type="evidence" value="ECO:0007669"/>
    <property type="project" value="InterPro"/>
</dbReference>
<organism evidence="2 3">
    <name type="scientific">Symbiodinium pilosum</name>
    <name type="common">Dinoflagellate</name>
    <dbReference type="NCBI Taxonomy" id="2952"/>
    <lineage>
        <taxon>Eukaryota</taxon>
        <taxon>Sar</taxon>
        <taxon>Alveolata</taxon>
        <taxon>Dinophyceae</taxon>
        <taxon>Suessiales</taxon>
        <taxon>Symbiodiniaceae</taxon>
        <taxon>Symbiodinium</taxon>
    </lineage>
</organism>
<evidence type="ECO:0000259" key="1">
    <source>
        <dbReference type="SMART" id="SM00642"/>
    </source>
</evidence>
<dbReference type="InterPro" id="IPR058655">
    <property type="entry name" value="Mok11-14/Ags1-like"/>
</dbReference>
<dbReference type="Gene3D" id="3.20.20.80">
    <property type="entry name" value="Glycosidases"/>
    <property type="match status" value="2"/>
</dbReference>
<dbReference type="SMART" id="SM00642">
    <property type="entry name" value="Aamy"/>
    <property type="match status" value="1"/>
</dbReference>
<dbReference type="Pfam" id="PF00128">
    <property type="entry name" value="Alpha-amylase"/>
    <property type="match status" value="2"/>
</dbReference>
<dbReference type="SUPFAM" id="SSF51445">
    <property type="entry name" value="(Trans)glycosidases"/>
    <property type="match status" value="1"/>
</dbReference>
<protein>
    <submittedName>
        <fullName evidence="2">Mok11 protein</fullName>
    </submittedName>
</protein>
<name>A0A812VHH7_SYMPI</name>
<dbReference type="PANTHER" id="PTHR47182">
    <property type="entry name" value="CELL WALL ALPHA-1,3-GLUCAN SYNTHASE AGS1-RELATED"/>
    <property type="match status" value="1"/>
</dbReference>
<dbReference type="GO" id="GO:0047657">
    <property type="term" value="F:alpha-1,3-glucan synthase activity"/>
    <property type="evidence" value="ECO:0007669"/>
    <property type="project" value="TreeGrafter"/>
</dbReference>
<dbReference type="PANTHER" id="PTHR47182:SF3">
    <property type="entry name" value="CELL WALL ALPHA-1,3-GLUCAN SYNTHASE MOK14"/>
    <property type="match status" value="1"/>
</dbReference>
<dbReference type="OrthoDB" id="440755at2759"/>
<dbReference type="InterPro" id="IPR017853">
    <property type="entry name" value="GH"/>
</dbReference>
<feature type="domain" description="Glycosyl hydrolase family 13 catalytic" evidence="1">
    <location>
        <begin position="179"/>
        <end position="819"/>
    </location>
</feature>
<keyword evidence="3" id="KW-1185">Reference proteome</keyword>
<evidence type="ECO:0000313" key="2">
    <source>
        <dbReference type="EMBL" id="CAE7623607.1"/>
    </source>
</evidence>
<proteinExistence type="predicted"/>